<proteinExistence type="predicted"/>
<reference evidence="1" key="1">
    <citation type="submission" date="2022-03" db="EMBL/GenBank/DDBJ databases">
        <title>Cryobacterium sp. nov. strain ZS14-85, isolated from Antarctic soil.</title>
        <authorList>
            <person name="Li J."/>
            <person name="Niu G."/>
        </authorList>
    </citation>
    <scope>NUCLEOTIDE SEQUENCE</scope>
    <source>
        <strain evidence="1">ZS14-85</strain>
    </source>
</reference>
<evidence type="ECO:0000313" key="1">
    <source>
        <dbReference type="EMBL" id="MCI4657857.1"/>
    </source>
</evidence>
<dbReference type="RefSeq" id="WP_243011631.1">
    <property type="nucleotide sequence ID" value="NZ_JALGAR010000001.1"/>
</dbReference>
<accession>A0AA41QUD0</accession>
<dbReference type="AlphaFoldDB" id="A0AA41QUD0"/>
<comment type="caution">
    <text evidence="1">The sequence shown here is derived from an EMBL/GenBank/DDBJ whole genome shotgun (WGS) entry which is preliminary data.</text>
</comment>
<name>A0AA41QUD0_9MICO</name>
<dbReference type="Proteomes" id="UP001165341">
    <property type="component" value="Unassembled WGS sequence"/>
</dbReference>
<organism evidence="1 2">
    <name type="scientific">Cryobacterium zhongshanensis</name>
    <dbReference type="NCBI Taxonomy" id="2928153"/>
    <lineage>
        <taxon>Bacteria</taxon>
        <taxon>Bacillati</taxon>
        <taxon>Actinomycetota</taxon>
        <taxon>Actinomycetes</taxon>
        <taxon>Micrococcales</taxon>
        <taxon>Microbacteriaceae</taxon>
        <taxon>Cryobacterium</taxon>
    </lineage>
</organism>
<dbReference type="EMBL" id="JALGAR010000001">
    <property type="protein sequence ID" value="MCI4657857.1"/>
    <property type="molecule type" value="Genomic_DNA"/>
</dbReference>
<keyword evidence="2" id="KW-1185">Reference proteome</keyword>
<evidence type="ECO:0000313" key="2">
    <source>
        <dbReference type="Proteomes" id="UP001165341"/>
    </source>
</evidence>
<sequence>MIEVVASGREDWIGWVDLKKERVNELATEHTARVIRDVGADVLGVIEAESRVALKHFTDAGILNEGSSPSIPTSW</sequence>
<protein>
    <submittedName>
        <fullName evidence="1">Uncharacterized protein</fullName>
    </submittedName>
</protein>
<gene>
    <name evidence="1" type="ORF">MQH31_08560</name>
</gene>